<gene>
    <name evidence="4" type="ORF">GCM10012287_56600</name>
</gene>
<evidence type="ECO:0000313" key="5">
    <source>
        <dbReference type="Proteomes" id="UP000631535"/>
    </source>
</evidence>
<reference evidence="5" key="1">
    <citation type="journal article" date="2019" name="Int. J. Syst. Evol. Microbiol.">
        <title>The Global Catalogue of Microorganisms (GCM) 10K type strain sequencing project: providing services to taxonomists for standard genome sequencing and annotation.</title>
        <authorList>
            <consortium name="The Broad Institute Genomics Platform"/>
            <consortium name="The Broad Institute Genome Sequencing Center for Infectious Disease"/>
            <person name="Wu L."/>
            <person name="Ma J."/>
        </authorList>
    </citation>
    <scope>NUCLEOTIDE SEQUENCE [LARGE SCALE GENOMIC DNA]</scope>
    <source>
        <strain evidence="5">CGMCC 4.7178</strain>
    </source>
</reference>
<feature type="domain" description="Fatty acid desaturase" evidence="3">
    <location>
        <begin position="75"/>
        <end position="311"/>
    </location>
</feature>
<keyword evidence="5" id="KW-1185">Reference proteome</keyword>
<dbReference type="InterPro" id="IPR005804">
    <property type="entry name" value="FA_desaturase_dom"/>
</dbReference>
<organism evidence="4 5">
    <name type="scientific">Streptomyces daqingensis</name>
    <dbReference type="NCBI Taxonomy" id="1472640"/>
    <lineage>
        <taxon>Bacteria</taxon>
        <taxon>Bacillati</taxon>
        <taxon>Actinomycetota</taxon>
        <taxon>Actinomycetes</taxon>
        <taxon>Kitasatosporales</taxon>
        <taxon>Streptomycetaceae</taxon>
        <taxon>Streptomyces</taxon>
    </lineage>
</organism>
<keyword evidence="2" id="KW-0472">Membrane</keyword>
<dbReference type="InterPro" id="IPR012171">
    <property type="entry name" value="Fatty_acid_desaturase"/>
</dbReference>
<evidence type="ECO:0000256" key="1">
    <source>
        <dbReference type="SAM" id="MobiDB-lite"/>
    </source>
</evidence>
<keyword evidence="2" id="KW-0812">Transmembrane</keyword>
<evidence type="ECO:0000313" key="4">
    <source>
        <dbReference type="EMBL" id="GGO58437.1"/>
    </source>
</evidence>
<dbReference type="Proteomes" id="UP000631535">
    <property type="component" value="Unassembled WGS sequence"/>
</dbReference>
<feature type="transmembrane region" description="Helical" evidence="2">
    <location>
        <begin position="209"/>
        <end position="229"/>
    </location>
</feature>
<feature type="compositionally biased region" description="Basic residues" evidence="1">
    <location>
        <begin position="380"/>
        <end position="389"/>
    </location>
</feature>
<evidence type="ECO:0000256" key="2">
    <source>
        <dbReference type="SAM" id="Phobius"/>
    </source>
</evidence>
<dbReference type="Pfam" id="PF00487">
    <property type="entry name" value="FA_desaturase"/>
    <property type="match status" value="1"/>
</dbReference>
<dbReference type="PANTHER" id="PTHR19353">
    <property type="entry name" value="FATTY ACID DESATURASE 2"/>
    <property type="match status" value="1"/>
</dbReference>
<name>A0ABQ2MYP8_9ACTN</name>
<feature type="transmembrane region" description="Helical" evidence="2">
    <location>
        <begin position="76"/>
        <end position="100"/>
    </location>
</feature>
<dbReference type="CDD" id="cd03506">
    <property type="entry name" value="Delta6-FADS-like"/>
    <property type="match status" value="1"/>
</dbReference>
<dbReference type="EMBL" id="BMMP01000030">
    <property type="protein sequence ID" value="GGO58437.1"/>
    <property type="molecule type" value="Genomic_DNA"/>
</dbReference>
<accession>A0ABQ2MYP8</accession>
<protein>
    <submittedName>
        <fullName evidence="4">Delta fatty acid desaturase</fullName>
    </submittedName>
</protein>
<dbReference type="PANTHER" id="PTHR19353:SF19">
    <property type="entry name" value="DELTA(5) FATTY ACID DESATURASE C-RELATED"/>
    <property type="match status" value="1"/>
</dbReference>
<sequence length="389" mass="42776">MDAEHPSARSSHTLAAPAATATVSRTGGSDFARLSKQIVAAGLMRRRTGYYTLRITLVAALYTLGWAAFLLLGESWWSLVVGGYLALVFGQTALVAHDVAHRQVFRRRRASERMGRIAGNLGIGMSYGWWQDKHTRHHANPNHEELDPDVTPDLLVWTQDQARSARGPATTHRALTGLPVLPLLTLEGFNLHVSGVKALRNRSVKRRGVEGTMLFTHFGLYLTALFLVLPPSMALLFLAVHQCLFGLYPGSIFAPNHKGMPTLTGKSRPDFLRRQVLTSRNVRGGWFTDIALGGLNHQIEHHLFPSMPSPHPRRRNPRQAILRTGRRAVSGDGAHHVLPAGAHESAQRRGTSPGGPPELTPQRWSVICRSRASDAPLTRPARRAARGSL</sequence>
<proteinExistence type="predicted"/>
<evidence type="ECO:0000259" key="3">
    <source>
        <dbReference type="Pfam" id="PF00487"/>
    </source>
</evidence>
<keyword evidence="2" id="KW-1133">Transmembrane helix</keyword>
<comment type="caution">
    <text evidence="4">The sequence shown here is derived from an EMBL/GenBank/DDBJ whole genome shotgun (WGS) entry which is preliminary data.</text>
</comment>
<feature type="region of interest" description="Disordered" evidence="1">
    <location>
        <begin position="370"/>
        <end position="389"/>
    </location>
</feature>
<feature type="region of interest" description="Disordered" evidence="1">
    <location>
        <begin position="331"/>
        <end position="364"/>
    </location>
</feature>
<feature type="transmembrane region" description="Helical" evidence="2">
    <location>
        <begin position="51"/>
        <end position="70"/>
    </location>
</feature>